<organism evidence="2 3">
    <name type="scientific">Magallana gigas</name>
    <name type="common">Pacific oyster</name>
    <name type="synonym">Crassostrea gigas</name>
    <dbReference type="NCBI Taxonomy" id="29159"/>
    <lineage>
        <taxon>Eukaryota</taxon>
        <taxon>Metazoa</taxon>
        <taxon>Spiralia</taxon>
        <taxon>Lophotrochozoa</taxon>
        <taxon>Mollusca</taxon>
        <taxon>Bivalvia</taxon>
        <taxon>Autobranchia</taxon>
        <taxon>Pteriomorphia</taxon>
        <taxon>Ostreida</taxon>
        <taxon>Ostreoidea</taxon>
        <taxon>Ostreidae</taxon>
        <taxon>Magallana</taxon>
    </lineage>
</organism>
<proteinExistence type="predicted"/>
<dbReference type="AlphaFoldDB" id="A0A8W8L9K3"/>
<keyword evidence="1" id="KW-0812">Transmembrane</keyword>
<protein>
    <submittedName>
        <fullName evidence="2">Uncharacterized protein</fullName>
    </submittedName>
</protein>
<sequence>MRGFGTTPRKEDSCSLLTMVKDNFVQTFLESRLTTLHNASAPSVTNYKQKIIAFIVATVLISLLPILHIGVFYAKIWVPQKGYIDKRTCSNTCFDTIFRGSYENPGATPYKHVYFNATWQTSRIWIFTVVFILLAYESIKYLIPLMRRRKLRTSMFCLYLVNLYPHYYSWWSYFSYYNEDFYNYFKHHFMFTVTEIIATCIVLNLCNRKNEVVSWKVLAIVSINLMHILVSGLDQFVSHVLQGKGTNFQSARDIGLMIPDSLHVIIPIWQLFMSAKNREVRLNELCNREEIIMCIVFISIFTLIGRIM</sequence>
<feature type="transmembrane region" description="Helical" evidence="1">
    <location>
        <begin position="253"/>
        <end position="271"/>
    </location>
</feature>
<evidence type="ECO:0000313" key="2">
    <source>
        <dbReference type="EnsemblMetazoa" id="G27280.1:cds"/>
    </source>
</evidence>
<feature type="transmembrane region" description="Helical" evidence="1">
    <location>
        <begin position="155"/>
        <end position="176"/>
    </location>
</feature>
<reference evidence="2" key="1">
    <citation type="submission" date="2022-08" db="UniProtKB">
        <authorList>
            <consortium name="EnsemblMetazoa"/>
        </authorList>
    </citation>
    <scope>IDENTIFICATION</scope>
    <source>
        <strain evidence="2">05x7-T-G4-1.051#20</strain>
    </source>
</reference>
<feature type="transmembrane region" description="Helical" evidence="1">
    <location>
        <begin position="124"/>
        <end position="143"/>
    </location>
</feature>
<feature type="transmembrane region" description="Helical" evidence="1">
    <location>
        <begin position="213"/>
        <end position="233"/>
    </location>
</feature>
<feature type="transmembrane region" description="Helical" evidence="1">
    <location>
        <begin position="291"/>
        <end position="307"/>
    </location>
</feature>
<keyword evidence="3" id="KW-1185">Reference proteome</keyword>
<dbReference type="PANTHER" id="PTHR39074">
    <property type="entry name" value="AGAP007547-PA"/>
    <property type="match status" value="1"/>
</dbReference>
<evidence type="ECO:0000313" key="3">
    <source>
        <dbReference type="Proteomes" id="UP000005408"/>
    </source>
</evidence>
<dbReference type="Proteomes" id="UP000005408">
    <property type="component" value="Unassembled WGS sequence"/>
</dbReference>
<feature type="transmembrane region" description="Helical" evidence="1">
    <location>
        <begin position="51"/>
        <end position="74"/>
    </location>
</feature>
<accession>A0A8W8L9K3</accession>
<keyword evidence="1" id="KW-1133">Transmembrane helix</keyword>
<keyword evidence="1" id="KW-0472">Membrane</keyword>
<dbReference type="PANTHER" id="PTHR39074:SF1">
    <property type="entry name" value="AGAP007547-PA"/>
    <property type="match status" value="1"/>
</dbReference>
<feature type="transmembrane region" description="Helical" evidence="1">
    <location>
        <begin position="188"/>
        <end position="206"/>
    </location>
</feature>
<dbReference type="EnsemblMetazoa" id="G27280.1">
    <property type="protein sequence ID" value="G27280.1:cds"/>
    <property type="gene ID" value="G27280"/>
</dbReference>
<name>A0A8W8L9K3_MAGGI</name>
<evidence type="ECO:0000256" key="1">
    <source>
        <dbReference type="SAM" id="Phobius"/>
    </source>
</evidence>